<dbReference type="EMBL" id="RWGY01000013">
    <property type="protein sequence ID" value="TVU24023.1"/>
    <property type="molecule type" value="Genomic_DNA"/>
</dbReference>
<feature type="domain" description="KIB1-4 beta-propeller" evidence="2">
    <location>
        <begin position="74"/>
        <end position="403"/>
    </location>
</feature>
<evidence type="ECO:0000313" key="4">
    <source>
        <dbReference type="Proteomes" id="UP000324897"/>
    </source>
</evidence>
<accession>A0A5J9UJQ8</accession>
<feature type="region of interest" description="Disordered" evidence="1">
    <location>
        <begin position="294"/>
        <end position="334"/>
    </location>
</feature>
<dbReference type="OrthoDB" id="598782at2759"/>
<dbReference type="InterPro" id="IPR005174">
    <property type="entry name" value="KIB1-4_b-propeller"/>
</dbReference>
<organism evidence="3 4">
    <name type="scientific">Eragrostis curvula</name>
    <name type="common">weeping love grass</name>
    <dbReference type="NCBI Taxonomy" id="38414"/>
    <lineage>
        <taxon>Eukaryota</taxon>
        <taxon>Viridiplantae</taxon>
        <taxon>Streptophyta</taxon>
        <taxon>Embryophyta</taxon>
        <taxon>Tracheophyta</taxon>
        <taxon>Spermatophyta</taxon>
        <taxon>Magnoliopsida</taxon>
        <taxon>Liliopsida</taxon>
        <taxon>Poales</taxon>
        <taxon>Poaceae</taxon>
        <taxon>PACMAD clade</taxon>
        <taxon>Chloridoideae</taxon>
        <taxon>Eragrostideae</taxon>
        <taxon>Eragrostidinae</taxon>
        <taxon>Eragrostis</taxon>
    </lineage>
</organism>
<dbReference type="PANTHER" id="PTHR44586:SF6">
    <property type="entry name" value="OS11G0579600 PROTEIN"/>
    <property type="match status" value="1"/>
</dbReference>
<protein>
    <recommendedName>
        <fullName evidence="2">KIB1-4 beta-propeller domain-containing protein</fullName>
    </recommendedName>
</protein>
<gene>
    <name evidence="3" type="ORF">EJB05_26415</name>
</gene>
<evidence type="ECO:0000259" key="2">
    <source>
        <dbReference type="Pfam" id="PF03478"/>
    </source>
</evidence>
<dbReference type="Gramene" id="TVU24023">
    <property type="protein sequence ID" value="TVU24023"/>
    <property type="gene ID" value="EJB05_26415"/>
</dbReference>
<dbReference type="PANTHER" id="PTHR44586">
    <property type="entry name" value="F-BOX DOMAIN CONTAINING PROTEIN, EXPRESSED"/>
    <property type="match status" value="1"/>
</dbReference>
<dbReference type="Pfam" id="PF03478">
    <property type="entry name" value="Beta-prop_KIB1-4"/>
    <property type="match status" value="1"/>
</dbReference>
<feature type="non-terminal residue" evidence="3">
    <location>
        <position position="1"/>
    </location>
</feature>
<sequence length="411" mass="46502">MAGAAQRKQSNQPSPAHRVAGCYNLVRAGSVCSSWHGAYTTIRDDLGLWKQRQPQAPCLLYTAESASGESTTVLYSVTEKKAYTLRQPIRSWYFIGSAYGWLIAADERSELHLVNPVTGDQIALPSITTIKQVTPIYDDNGALSEYSSWPAGNSERGPPSTFGLSELREYFFDKAFLSSDPSTGSYIVVLIHNTWGKLSFARARDDSWTPLPPHDCFTDCVFKDDLMYALTRLGAIHAFDFCGPAVKQSVVLEKMKDYIYEIMQIVLAPSGDLLQLWWKCECVRKGEEVSHAKQPHPFYNYTPDKERDEDEDEDEAEDEDDEYSEPERDDSEPYTRYSTLAKAYRVNLAAKEPVEISSLGENVLFVGQNQSFCLFAQEHPQLKANHIHITDMDQYIILQKDMERDIAILDL</sequence>
<feature type="compositionally biased region" description="Acidic residues" evidence="1">
    <location>
        <begin position="307"/>
        <end position="332"/>
    </location>
</feature>
<name>A0A5J9UJQ8_9POAL</name>
<feature type="non-terminal residue" evidence="3">
    <location>
        <position position="411"/>
    </location>
</feature>
<evidence type="ECO:0000313" key="3">
    <source>
        <dbReference type="EMBL" id="TVU24023.1"/>
    </source>
</evidence>
<proteinExistence type="predicted"/>
<dbReference type="AlphaFoldDB" id="A0A5J9UJQ8"/>
<dbReference type="Proteomes" id="UP000324897">
    <property type="component" value="Chromosome 2"/>
</dbReference>
<keyword evidence="4" id="KW-1185">Reference proteome</keyword>
<evidence type="ECO:0000256" key="1">
    <source>
        <dbReference type="SAM" id="MobiDB-lite"/>
    </source>
</evidence>
<reference evidence="3 4" key="1">
    <citation type="journal article" date="2019" name="Sci. Rep.">
        <title>A high-quality genome of Eragrostis curvula grass provides insights into Poaceae evolution and supports new strategies to enhance forage quality.</title>
        <authorList>
            <person name="Carballo J."/>
            <person name="Santos B.A.C.M."/>
            <person name="Zappacosta D."/>
            <person name="Garbus I."/>
            <person name="Selva J.P."/>
            <person name="Gallo C.A."/>
            <person name="Diaz A."/>
            <person name="Albertini E."/>
            <person name="Caccamo M."/>
            <person name="Echenique V."/>
        </authorList>
    </citation>
    <scope>NUCLEOTIDE SEQUENCE [LARGE SCALE GENOMIC DNA]</scope>
    <source>
        <strain evidence="4">cv. Victoria</strain>
        <tissue evidence="3">Leaf</tissue>
    </source>
</reference>
<comment type="caution">
    <text evidence="3">The sequence shown here is derived from an EMBL/GenBank/DDBJ whole genome shotgun (WGS) entry which is preliminary data.</text>
</comment>